<dbReference type="PANTHER" id="PTHR43292:SF3">
    <property type="entry name" value="ACYL-COA DEHYDROGENASE FADE29"/>
    <property type="match status" value="1"/>
</dbReference>
<name>A0A328AV00_9CAUL</name>
<dbReference type="InterPro" id="IPR006091">
    <property type="entry name" value="Acyl-CoA_Oxase/DH_mid-dom"/>
</dbReference>
<keyword evidence="11" id="KW-1185">Reference proteome</keyword>
<dbReference type="GO" id="GO:0050660">
    <property type="term" value="F:flavin adenine dinucleotide binding"/>
    <property type="evidence" value="ECO:0007669"/>
    <property type="project" value="InterPro"/>
</dbReference>
<accession>A0A328AV00</accession>
<dbReference type="InterPro" id="IPR052161">
    <property type="entry name" value="Mycobact_Acyl-CoA_DH"/>
</dbReference>
<dbReference type="SUPFAM" id="SSF47203">
    <property type="entry name" value="Acyl-CoA dehydrogenase C-terminal domain-like"/>
    <property type="match status" value="1"/>
</dbReference>
<evidence type="ECO:0000313" key="11">
    <source>
        <dbReference type="Proteomes" id="UP000249842"/>
    </source>
</evidence>
<evidence type="ECO:0000256" key="1">
    <source>
        <dbReference type="ARBA" id="ARBA00001974"/>
    </source>
</evidence>
<evidence type="ECO:0000259" key="8">
    <source>
        <dbReference type="Pfam" id="PF02770"/>
    </source>
</evidence>
<comment type="caution">
    <text evidence="10">The sequence shown here is derived from an EMBL/GenBank/DDBJ whole genome shotgun (WGS) entry which is preliminary data.</text>
</comment>
<organism evidence="10 11">
    <name type="scientific">Phenylobacterium hankyongense</name>
    <dbReference type="NCBI Taxonomy" id="1813876"/>
    <lineage>
        <taxon>Bacteria</taxon>
        <taxon>Pseudomonadati</taxon>
        <taxon>Pseudomonadota</taxon>
        <taxon>Alphaproteobacteria</taxon>
        <taxon>Caulobacterales</taxon>
        <taxon>Caulobacteraceae</taxon>
        <taxon>Phenylobacterium</taxon>
    </lineage>
</organism>
<dbReference type="InterPro" id="IPR036250">
    <property type="entry name" value="AcylCo_DH-like_C"/>
</dbReference>
<dbReference type="PANTHER" id="PTHR43292">
    <property type="entry name" value="ACYL-COA DEHYDROGENASE"/>
    <property type="match status" value="1"/>
</dbReference>
<dbReference type="Pfam" id="PF00441">
    <property type="entry name" value="Acyl-CoA_dh_1"/>
    <property type="match status" value="1"/>
</dbReference>
<dbReference type="FunFam" id="2.40.110.10:FF:000011">
    <property type="entry name" value="Acyl-CoA dehydrogenase FadE34"/>
    <property type="match status" value="1"/>
</dbReference>
<comment type="cofactor">
    <cofactor evidence="1 6">
        <name>FAD</name>
        <dbReference type="ChEBI" id="CHEBI:57692"/>
    </cofactor>
</comment>
<evidence type="ECO:0000256" key="4">
    <source>
        <dbReference type="ARBA" id="ARBA00022827"/>
    </source>
</evidence>
<dbReference type="EMBL" id="QFYP01000001">
    <property type="protein sequence ID" value="RAK58833.1"/>
    <property type="molecule type" value="Genomic_DNA"/>
</dbReference>
<evidence type="ECO:0000256" key="5">
    <source>
        <dbReference type="ARBA" id="ARBA00023002"/>
    </source>
</evidence>
<dbReference type="GO" id="GO:0016627">
    <property type="term" value="F:oxidoreductase activity, acting on the CH-CH group of donors"/>
    <property type="evidence" value="ECO:0007669"/>
    <property type="project" value="InterPro"/>
</dbReference>
<keyword evidence="4 6" id="KW-0274">FAD</keyword>
<evidence type="ECO:0000259" key="7">
    <source>
        <dbReference type="Pfam" id="PF00441"/>
    </source>
</evidence>
<dbReference type="Gene3D" id="1.20.140.10">
    <property type="entry name" value="Butyryl-CoA Dehydrogenase, subunit A, domain 3"/>
    <property type="match status" value="1"/>
</dbReference>
<dbReference type="SUPFAM" id="SSF56645">
    <property type="entry name" value="Acyl-CoA dehydrogenase NM domain-like"/>
    <property type="match status" value="1"/>
</dbReference>
<dbReference type="InterPro" id="IPR046373">
    <property type="entry name" value="Acyl-CoA_Oxase/DH_mid-dom_sf"/>
</dbReference>
<evidence type="ECO:0000256" key="6">
    <source>
        <dbReference type="RuleBase" id="RU362125"/>
    </source>
</evidence>
<feature type="domain" description="Acyl-CoA dehydrogenase/oxidase C-terminal" evidence="7">
    <location>
        <begin position="235"/>
        <end position="396"/>
    </location>
</feature>
<feature type="domain" description="Acyl-CoA oxidase/dehydrogenase middle" evidence="8">
    <location>
        <begin position="130"/>
        <end position="223"/>
    </location>
</feature>
<dbReference type="Gene3D" id="1.10.540.10">
    <property type="entry name" value="Acyl-CoA dehydrogenase/oxidase, N-terminal domain"/>
    <property type="match status" value="1"/>
</dbReference>
<protein>
    <submittedName>
        <fullName evidence="10">Acyl-CoA dehydrogenase</fullName>
    </submittedName>
</protein>
<evidence type="ECO:0000256" key="3">
    <source>
        <dbReference type="ARBA" id="ARBA00022630"/>
    </source>
</evidence>
<dbReference type="GO" id="GO:0005886">
    <property type="term" value="C:plasma membrane"/>
    <property type="evidence" value="ECO:0007669"/>
    <property type="project" value="TreeGrafter"/>
</dbReference>
<sequence>MADFGGDVEAFRAEARTWLEANFPAALKDDPTAQAARMQGQPESADARLWRERMGAKGWGVPTWPAEHGGGGLSRQEARVLAEEMARIGARNPIGGMGVMMFGPTLIEYGTEALKRQHLPGIVTGDVRWCQGYSEPGAGSDLAGLQTRAEDKGDHYVVSGSKIWTSGANLADWCFCLVRTDTAKKHEGISFLLIDMTSPGVEVRPIRLINGTSPFCETFFTEVRVPKDQLFGPLNGGWTVAKRLLQFERDNISAGLGGGSIGAPAQALTVKQAATDYVGLDASGRLADADLRRRVTEHLMEGHAFQLTVRRAADEAKAGNGPSAATSIMKYAGAKVAQDRNELIVEALGLNGLGWSGDGFGEPELAAVRTWLRSKGNSIEGGTSEINLNVVAKRVLGLPDPK</sequence>
<evidence type="ECO:0000259" key="9">
    <source>
        <dbReference type="Pfam" id="PF02771"/>
    </source>
</evidence>
<dbReference type="InterPro" id="IPR013786">
    <property type="entry name" value="AcylCoA_DH/ox_N"/>
</dbReference>
<keyword evidence="3 6" id="KW-0285">Flavoprotein</keyword>
<feature type="domain" description="Acyl-CoA dehydrogenase/oxidase N-terminal" evidence="9">
    <location>
        <begin position="9"/>
        <end position="126"/>
    </location>
</feature>
<dbReference type="AlphaFoldDB" id="A0A328AV00"/>
<dbReference type="Proteomes" id="UP000249842">
    <property type="component" value="Unassembled WGS sequence"/>
</dbReference>
<dbReference type="RefSeq" id="WP_111456126.1">
    <property type="nucleotide sequence ID" value="NZ_QFYP01000001.1"/>
</dbReference>
<keyword evidence="5 6" id="KW-0560">Oxidoreductase</keyword>
<comment type="similarity">
    <text evidence="2 6">Belongs to the acyl-CoA dehydrogenase family.</text>
</comment>
<dbReference type="InterPro" id="IPR009075">
    <property type="entry name" value="AcylCo_DH/oxidase_C"/>
</dbReference>
<dbReference type="InterPro" id="IPR009100">
    <property type="entry name" value="AcylCoA_DH/oxidase_NM_dom_sf"/>
</dbReference>
<proteinExistence type="inferred from homology"/>
<evidence type="ECO:0000313" key="10">
    <source>
        <dbReference type="EMBL" id="RAK58833.1"/>
    </source>
</evidence>
<dbReference type="Gene3D" id="2.40.110.10">
    <property type="entry name" value="Butyryl-CoA Dehydrogenase, subunit A, domain 2"/>
    <property type="match status" value="1"/>
</dbReference>
<dbReference type="InterPro" id="IPR037069">
    <property type="entry name" value="AcylCoA_DH/ox_N_sf"/>
</dbReference>
<dbReference type="OrthoDB" id="9780544at2"/>
<gene>
    <name evidence="10" type="ORF">DJ021_02975</name>
</gene>
<evidence type="ECO:0000256" key="2">
    <source>
        <dbReference type="ARBA" id="ARBA00009347"/>
    </source>
</evidence>
<dbReference type="Pfam" id="PF02771">
    <property type="entry name" value="Acyl-CoA_dh_N"/>
    <property type="match status" value="1"/>
</dbReference>
<reference evidence="11" key="1">
    <citation type="submission" date="2018-05" db="EMBL/GenBank/DDBJ databases">
        <authorList>
            <person name="Li X."/>
        </authorList>
    </citation>
    <scope>NUCLEOTIDE SEQUENCE [LARGE SCALE GENOMIC DNA]</scope>
    <source>
        <strain evidence="11">HKS-05</strain>
    </source>
</reference>
<dbReference type="Pfam" id="PF02770">
    <property type="entry name" value="Acyl-CoA_dh_M"/>
    <property type="match status" value="1"/>
</dbReference>